<protein>
    <submittedName>
        <fullName evidence="2">Transcription factor dpl-1</fullName>
    </submittedName>
</protein>
<comment type="caution">
    <text evidence="2">The sequence shown here is derived from an EMBL/GenBank/DDBJ whole genome shotgun (WGS) entry which is preliminary data.</text>
</comment>
<evidence type="ECO:0000313" key="2">
    <source>
        <dbReference type="EMBL" id="KAK2086464.1"/>
    </source>
</evidence>
<gene>
    <name evidence="2" type="primary">TFDP1_1</name>
    <name evidence="2" type="ORF">P7K49_035889</name>
</gene>
<sequence length="202" mass="22453">MAKDAGLTEANRELKVFIDQNLSPSKVCVSLMAIHPFTINPLRKQLLPKTFGQSNVNTGAPQRTAASYTLMGGGPRTAIAHLTSHIQPSDSSPWSAGKHNRKGEKNGKGLRRFRHKSLREGTTSYNQVMDELIAAFRAADNHILPNESVYDQKNIRRRIQDALRVRADGHEHHLQGGDQVDWSAYRLDSGMSELRGGKTEET</sequence>
<dbReference type="PANTHER" id="PTHR12548:SF4">
    <property type="entry name" value="TRANSCRIPTION FACTOR DP-1"/>
    <property type="match status" value="1"/>
</dbReference>
<proteinExistence type="predicted"/>
<keyword evidence="3" id="KW-1185">Reference proteome</keyword>
<name>A0ABQ9TNW4_SAGOE</name>
<dbReference type="Proteomes" id="UP001266305">
    <property type="component" value="Unassembled WGS sequence"/>
</dbReference>
<feature type="compositionally biased region" description="Polar residues" evidence="1">
    <location>
        <begin position="85"/>
        <end position="94"/>
    </location>
</feature>
<dbReference type="EMBL" id="JASSZA010000020">
    <property type="protein sequence ID" value="KAK2086464.1"/>
    <property type="molecule type" value="Genomic_DNA"/>
</dbReference>
<accession>A0ABQ9TNW4</accession>
<dbReference type="Gene3D" id="1.10.10.10">
    <property type="entry name" value="Winged helix-like DNA-binding domain superfamily/Winged helix DNA-binding domain"/>
    <property type="match status" value="1"/>
</dbReference>
<dbReference type="InterPro" id="IPR036388">
    <property type="entry name" value="WH-like_DNA-bd_sf"/>
</dbReference>
<reference evidence="2 3" key="1">
    <citation type="submission" date="2023-05" db="EMBL/GenBank/DDBJ databases">
        <title>B98-5 Cell Line De Novo Hybrid Assembly: An Optical Mapping Approach.</title>
        <authorList>
            <person name="Kananen K."/>
            <person name="Auerbach J.A."/>
            <person name="Kautto E."/>
            <person name="Blachly J.S."/>
        </authorList>
    </citation>
    <scope>NUCLEOTIDE SEQUENCE [LARGE SCALE GENOMIC DNA]</scope>
    <source>
        <strain evidence="2">B95-8</strain>
        <tissue evidence="2">Cell line</tissue>
    </source>
</reference>
<evidence type="ECO:0000313" key="3">
    <source>
        <dbReference type="Proteomes" id="UP001266305"/>
    </source>
</evidence>
<feature type="region of interest" description="Disordered" evidence="1">
    <location>
        <begin position="85"/>
        <end position="110"/>
    </location>
</feature>
<dbReference type="InterPro" id="IPR015648">
    <property type="entry name" value="Transcrpt_fac_DP"/>
</dbReference>
<organism evidence="2 3">
    <name type="scientific">Saguinus oedipus</name>
    <name type="common">Cotton-top tamarin</name>
    <name type="synonym">Oedipomidas oedipus</name>
    <dbReference type="NCBI Taxonomy" id="9490"/>
    <lineage>
        <taxon>Eukaryota</taxon>
        <taxon>Metazoa</taxon>
        <taxon>Chordata</taxon>
        <taxon>Craniata</taxon>
        <taxon>Vertebrata</taxon>
        <taxon>Euteleostomi</taxon>
        <taxon>Mammalia</taxon>
        <taxon>Eutheria</taxon>
        <taxon>Euarchontoglires</taxon>
        <taxon>Primates</taxon>
        <taxon>Haplorrhini</taxon>
        <taxon>Platyrrhini</taxon>
        <taxon>Cebidae</taxon>
        <taxon>Callitrichinae</taxon>
        <taxon>Saguinus</taxon>
    </lineage>
</organism>
<feature type="compositionally biased region" description="Basic residues" evidence="1">
    <location>
        <begin position="98"/>
        <end position="110"/>
    </location>
</feature>
<evidence type="ECO:0000256" key="1">
    <source>
        <dbReference type="SAM" id="MobiDB-lite"/>
    </source>
</evidence>
<dbReference type="PANTHER" id="PTHR12548">
    <property type="entry name" value="TRANSCRIPTION FACTOR DP"/>
    <property type="match status" value="1"/>
</dbReference>